<reference evidence="1 2" key="1">
    <citation type="journal article" date="2019" name="Nat. Ecol. Evol.">
        <title>Megaphylogeny resolves global patterns of mushroom evolution.</title>
        <authorList>
            <person name="Varga T."/>
            <person name="Krizsan K."/>
            <person name="Foldi C."/>
            <person name="Dima B."/>
            <person name="Sanchez-Garcia M."/>
            <person name="Sanchez-Ramirez S."/>
            <person name="Szollosi G.J."/>
            <person name="Szarkandi J.G."/>
            <person name="Papp V."/>
            <person name="Albert L."/>
            <person name="Andreopoulos W."/>
            <person name="Angelini C."/>
            <person name="Antonin V."/>
            <person name="Barry K.W."/>
            <person name="Bougher N.L."/>
            <person name="Buchanan P."/>
            <person name="Buyck B."/>
            <person name="Bense V."/>
            <person name="Catcheside P."/>
            <person name="Chovatia M."/>
            <person name="Cooper J."/>
            <person name="Damon W."/>
            <person name="Desjardin D."/>
            <person name="Finy P."/>
            <person name="Geml J."/>
            <person name="Haridas S."/>
            <person name="Hughes K."/>
            <person name="Justo A."/>
            <person name="Karasinski D."/>
            <person name="Kautmanova I."/>
            <person name="Kiss B."/>
            <person name="Kocsube S."/>
            <person name="Kotiranta H."/>
            <person name="LaButti K.M."/>
            <person name="Lechner B.E."/>
            <person name="Liimatainen K."/>
            <person name="Lipzen A."/>
            <person name="Lukacs Z."/>
            <person name="Mihaltcheva S."/>
            <person name="Morgado L.N."/>
            <person name="Niskanen T."/>
            <person name="Noordeloos M.E."/>
            <person name="Ohm R.A."/>
            <person name="Ortiz-Santana B."/>
            <person name="Ovrebo C."/>
            <person name="Racz N."/>
            <person name="Riley R."/>
            <person name="Savchenko A."/>
            <person name="Shiryaev A."/>
            <person name="Soop K."/>
            <person name="Spirin V."/>
            <person name="Szebenyi C."/>
            <person name="Tomsovsky M."/>
            <person name="Tulloss R.E."/>
            <person name="Uehling J."/>
            <person name="Grigoriev I.V."/>
            <person name="Vagvolgyi C."/>
            <person name="Papp T."/>
            <person name="Martin F.M."/>
            <person name="Miettinen O."/>
            <person name="Hibbett D.S."/>
            <person name="Nagy L.G."/>
        </authorList>
    </citation>
    <scope>NUCLEOTIDE SEQUENCE [LARGE SCALE GENOMIC DNA]</scope>
    <source>
        <strain evidence="1 2">NL-1719</strain>
    </source>
</reference>
<dbReference type="EMBL" id="ML208303">
    <property type="protein sequence ID" value="TFK71060.1"/>
    <property type="molecule type" value="Genomic_DNA"/>
</dbReference>
<accession>A0ACD3AZU8</accession>
<dbReference type="Proteomes" id="UP000308600">
    <property type="component" value="Unassembled WGS sequence"/>
</dbReference>
<protein>
    <submittedName>
        <fullName evidence="1">Uncharacterized protein</fullName>
    </submittedName>
</protein>
<evidence type="ECO:0000313" key="1">
    <source>
        <dbReference type="EMBL" id="TFK71060.1"/>
    </source>
</evidence>
<evidence type="ECO:0000313" key="2">
    <source>
        <dbReference type="Proteomes" id="UP000308600"/>
    </source>
</evidence>
<organism evidence="1 2">
    <name type="scientific">Pluteus cervinus</name>
    <dbReference type="NCBI Taxonomy" id="181527"/>
    <lineage>
        <taxon>Eukaryota</taxon>
        <taxon>Fungi</taxon>
        <taxon>Dikarya</taxon>
        <taxon>Basidiomycota</taxon>
        <taxon>Agaricomycotina</taxon>
        <taxon>Agaricomycetes</taxon>
        <taxon>Agaricomycetidae</taxon>
        <taxon>Agaricales</taxon>
        <taxon>Pluteineae</taxon>
        <taxon>Pluteaceae</taxon>
        <taxon>Pluteus</taxon>
    </lineage>
</organism>
<sequence>MYITSTVGLASAQGVDFNQGSIELDRPKKVVKDIPVIIVSYEGRKVFLRKERKFWDMLDLIVSKFDITSQHAGPSGADGQAITDLVLKTFSLDVCQGQEVEIDESAYDALCEVLDEIHLEVKTTQRLSTSTPAAEELDIAEGDTEPEVLVGLITPSPSIPRSCATTPHLPAERRSRQKKDVRSILALLNQDDTPGPSRSRRPGAADDDDEEENGYIIPRTPARTRGGNSSTVRNRTLPESSNSPRISRPAQSNMQHNDLSLDISLVAEPPTCADILTPEMTPIRTRPVPPRVRGPQVNEGEPFHVLIVGGQNQQREFEVKPYLTIRKVLGKACKVFGLDATRARLCFIVEDEDGVAEHVEDFEYDRNTTLTQAGIGENTSLFIRLVDEEDEE</sequence>
<proteinExistence type="predicted"/>
<name>A0ACD3AZU8_9AGAR</name>
<keyword evidence="2" id="KW-1185">Reference proteome</keyword>
<gene>
    <name evidence="1" type="ORF">BDN72DRAFT_838158</name>
</gene>